<reference evidence="1" key="1">
    <citation type="submission" date="2018-05" db="EMBL/GenBank/DDBJ databases">
        <authorList>
            <person name="Lanie J.A."/>
            <person name="Ng W.-L."/>
            <person name="Kazmierczak K.M."/>
            <person name="Andrzejewski T.M."/>
            <person name="Davidsen T.M."/>
            <person name="Wayne K.J."/>
            <person name="Tettelin H."/>
            <person name="Glass J.I."/>
            <person name="Rusch D."/>
            <person name="Podicherti R."/>
            <person name="Tsui H.-C.T."/>
            <person name="Winkler M.E."/>
        </authorList>
    </citation>
    <scope>NUCLEOTIDE SEQUENCE</scope>
</reference>
<sequence>MLPATGLSFFSCKDELVDTNRYTAEMI</sequence>
<proteinExistence type="predicted"/>
<protein>
    <submittedName>
        <fullName evidence="1">Uncharacterized protein</fullName>
    </submittedName>
</protein>
<dbReference type="EMBL" id="UINC01003971">
    <property type="protein sequence ID" value="SVA10759.1"/>
    <property type="molecule type" value="Genomic_DNA"/>
</dbReference>
<accession>A0A381T4U3</accession>
<organism evidence="1">
    <name type="scientific">marine metagenome</name>
    <dbReference type="NCBI Taxonomy" id="408172"/>
    <lineage>
        <taxon>unclassified sequences</taxon>
        <taxon>metagenomes</taxon>
        <taxon>ecological metagenomes</taxon>
    </lineage>
</organism>
<gene>
    <name evidence="1" type="ORF">METZ01_LOCUS63613</name>
</gene>
<evidence type="ECO:0000313" key="1">
    <source>
        <dbReference type="EMBL" id="SVA10759.1"/>
    </source>
</evidence>
<dbReference type="AlphaFoldDB" id="A0A381T4U3"/>
<name>A0A381T4U3_9ZZZZ</name>